<dbReference type="AlphaFoldDB" id="A0A7T2TGY0"/>
<evidence type="ECO:0000256" key="1">
    <source>
        <dbReference type="SAM" id="MobiDB-lite"/>
    </source>
</evidence>
<dbReference type="RefSeq" id="WP_197931992.1">
    <property type="nucleotide sequence ID" value="NZ_CP065682.1"/>
</dbReference>
<proteinExistence type="predicted"/>
<organism evidence="2 3">
    <name type="scientific">Brevibacterium casei</name>
    <dbReference type="NCBI Taxonomy" id="33889"/>
    <lineage>
        <taxon>Bacteria</taxon>
        <taxon>Bacillati</taxon>
        <taxon>Actinomycetota</taxon>
        <taxon>Actinomycetes</taxon>
        <taxon>Micrococcales</taxon>
        <taxon>Brevibacteriaceae</taxon>
        <taxon>Brevibacterium</taxon>
    </lineage>
</organism>
<sequence>MDRQTDGQLAFDFDEFAREEARDRLDEWAGAPLRFTQDYYPPKLLDEAFEHWTFLNGRFGSHARSHMWHRMLWNPETTEFGEHRAELFNAELRPEAGTEGPGGLLAQIVCEPCEWHAIDEDENIVVEQWHDHAVPGWRDLPVVPASIRVRDGSSLTKLAMTWIRERYPQHMQVPGAPIITARQSFATRHVPRYSPWNGYDLASVALDRPARQVPGPSVRREVPPFTPTAQAPRGIVRGRGLTD</sequence>
<accession>A0A7T2TGY0</accession>
<gene>
    <name evidence="2" type="ORF">I6G59_16965</name>
</gene>
<reference evidence="2 3" key="1">
    <citation type="submission" date="2020-12" db="EMBL/GenBank/DDBJ databases">
        <title>FDA dAtabase for Regulatory Grade micrObial Sequences (FDA-ARGOS): Supporting development and validation of Infectious Disease Dx tests.</title>
        <authorList>
            <person name="Sproer C."/>
            <person name="Gronow S."/>
            <person name="Severitt S."/>
            <person name="Schroder I."/>
            <person name="Tallon L."/>
            <person name="Sadzewicz L."/>
            <person name="Zhao X."/>
            <person name="Boylan J."/>
            <person name="Ott S."/>
            <person name="Bowen H."/>
            <person name="Vavikolanu K."/>
            <person name="Mehta A."/>
            <person name="Aluvathingal J."/>
            <person name="Nadendla S."/>
            <person name="Lowell S."/>
            <person name="Myers T."/>
            <person name="Yan Y."/>
            <person name="Sichtig H."/>
        </authorList>
    </citation>
    <scope>NUCLEOTIDE SEQUENCE [LARGE SCALE GENOMIC DNA]</scope>
    <source>
        <strain evidence="2 3">FDAARGOS_902</strain>
    </source>
</reference>
<dbReference type="KEGG" id="bcau:I6G59_16965"/>
<dbReference type="InterPro" id="IPR045930">
    <property type="entry name" value="DUF6349"/>
</dbReference>
<evidence type="ECO:0000313" key="2">
    <source>
        <dbReference type="EMBL" id="QPS33589.1"/>
    </source>
</evidence>
<feature type="region of interest" description="Disordered" evidence="1">
    <location>
        <begin position="212"/>
        <end position="243"/>
    </location>
</feature>
<evidence type="ECO:0000313" key="3">
    <source>
        <dbReference type="Proteomes" id="UP000594979"/>
    </source>
</evidence>
<dbReference type="Pfam" id="PF19876">
    <property type="entry name" value="DUF6349"/>
    <property type="match status" value="1"/>
</dbReference>
<name>A0A7T2TGY0_9MICO</name>
<dbReference type="EMBL" id="CP065682">
    <property type="protein sequence ID" value="QPS33589.1"/>
    <property type="molecule type" value="Genomic_DNA"/>
</dbReference>
<protein>
    <submittedName>
        <fullName evidence="2">Uncharacterized protein</fullName>
    </submittedName>
</protein>
<dbReference type="Proteomes" id="UP000594979">
    <property type="component" value="Chromosome"/>
</dbReference>